<dbReference type="Gene3D" id="4.10.410.10">
    <property type="entry name" value="Pancreatic trypsin inhibitor Kunitz domain"/>
    <property type="match status" value="1"/>
</dbReference>
<name>A0A0K8REA1_IXORI</name>
<evidence type="ECO:0000313" key="2">
    <source>
        <dbReference type="EMBL" id="JAA69497.1"/>
    </source>
</evidence>
<feature type="signal peptide" evidence="1">
    <location>
        <begin position="1"/>
        <end position="19"/>
    </location>
</feature>
<dbReference type="InterPro" id="IPR036880">
    <property type="entry name" value="Kunitz_BPTI_sf"/>
</dbReference>
<organism evidence="2">
    <name type="scientific">Ixodes ricinus</name>
    <name type="common">Common tick</name>
    <name type="synonym">Acarus ricinus</name>
    <dbReference type="NCBI Taxonomy" id="34613"/>
    <lineage>
        <taxon>Eukaryota</taxon>
        <taxon>Metazoa</taxon>
        <taxon>Ecdysozoa</taxon>
        <taxon>Arthropoda</taxon>
        <taxon>Chelicerata</taxon>
        <taxon>Arachnida</taxon>
        <taxon>Acari</taxon>
        <taxon>Parasitiformes</taxon>
        <taxon>Ixodida</taxon>
        <taxon>Ixodoidea</taxon>
        <taxon>Ixodidae</taxon>
        <taxon>Ixodinae</taxon>
        <taxon>Ixodes</taxon>
    </lineage>
</organism>
<proteinExistence type="evidence at transcript level"/>
<dbReference type="SUPFAM" id="SSF57362">
    <property type="entry name" value="BPTI-like"/>
    <property type="match status" value="1"/>
</dbReference>
<protein>
    <submittedName>
        <fullName evidence="2">Putative salivary kunitz domain protein</fullName>
    </submittedName>
</protein>
<keyword evidence="1" id="KW-0732">Signal</keyword>
<dbReference type="AlphaFoldDB" id="A0A0K8REA1"/>
<evidence type="ECO:0000256" key="1">
    <source>
        <dbReference type="SAM" id="SignalP"/>
    </source>
</evidence>
<dbReference type="GO" id="GO:0004867">
    <property type="term" value="F:serine-type endopeptidase inhibitor activity"/>
    <property type="evidence" value="ECO:0007669"/>
    <property type="project" value="InterPro"/>
</dbReference>
<accession>A0A0K8REA1</accession>
<dbReference type="EMBL" id="GADI01004311">
    <property type="protein sequence ID" value="JAA69497.1"/>
    <property type="molecule type" value="mRNA"/>
</dbReference>
<sequence>MKATLVAIFFLGAVTYCTGRLSEEQCRAPVPETSCSSNADLRTVYSFDGNTNRCMRRQSCGVGVNQFEKKDCCESECPYGEKS</sequence>
<feature type="chain" id="PRO_5005517110" evidence="1">
    <location>
        <begin position="20"/>
        <end position="83"/>
    </location>
</feature>
<reference evidence="2" key="1">
    <citation type="submission" date="2012-12" db="EMBL/GenBank/DDBJ databases">
        <title>Identification and characterization of a phenylalanine ammonia-lyase gene family in Isatis indigotica Fort.</title>
        <authorList>
            <person name="Liu Q."/>
            <person name="Chen J."/>
            <person name="Zhou X."/>
            <person name="Di P."/>
            <person name="Xiao Y."/>
            <person name="Xuan H."/>
            <person name="Zhang L."/>
            <person name="Chen W."/>
        </authorList>
    </citation>
    <scope>NUCLEOTIDE SEQUENCE</scope>
    <source>
        <tissue evidence="2">Salivary gland</tissue>
    </source>
</reference>